<dbReference type="AlphaFoldDB" id="C1E2R4"/>
<feature type="region of interest" description="Disordered" evidence="1">
    <location>
        <begin position="34"/>
        <end position="88"/>
    </location>
</feature>
<sequence>MTRGVCQRHHRASCSVRWTREISPSVIRIRRLCDETRHEASSPRSVPRRHPNHTVRAGSMPGENDAGEKSVSPSPAVFLTRTASRERR</sequence>
<organism evidence="2 3">
    <name type="scientific">Micromonas commoda (strain RCC299 / NOUM17 / CCMP2709)</name>
    <name type="common">Picoplanktonic green alga</name>
    <dbReference type="NCBI Taxonomy" id="296587"/>
    <lineage>
        <taxon>Eukaryota</taxon>
        <taxon>Viridiplantae</taxon>
        <taxon>Chlorophyta</taxon>
        <taxon>Mamiellophyceae</taxon>
        <taxon>Mamiellales</taxon>
        <taxon>Mamiellaceae</taxon>
        <taxon>Micromonas</taxon>
    </lineage>
</organism>
<dbReference type="EMBL" id="CP001324">
    <property type="protein sequence ID" value="ACO61961.1"/>
    <property type="molecule type" value="Genomic_DNA"/>
</dbReference>
<accession>C1E2R4</accession>
<evidence type="ECO:0000313" key="2">
    <source>
        <dbReference type="EMBL" id="ACO61961.1"/>
    </source>
</evidence>
<dbReference type="InParanoid" id="C1E2R4"/>
<gene>
    <name evidence="2" type="ORF">MICPUN_57338</name>
</gene>
<dbReference type="KEGG" id="mis:MICPUN_57338"/>
<reference evidence="2 3" key="1">
    <citation type="journal article" date="2009" name="Science">
        <title>Green evolution and dynamic adaptations revealed by genomes of the marine picoeukaryotes Micromonas.</title>
        <authorList>
            <person name="Worden A.Z."/>
            <person name="Lee J.H."/>
            <person name="Mock T."/>
            <person name="Rouze P."/>
            <person name="Simmons M.P."/>
            <person name="Aerts A.L."/>
            <person name="Allen A.E."/>
            <person name="Cuvelier M.L."/>
            <person name="Derelle E."/>
            <person name="Everett M.V."/>
            <person name="Foulon E."/>
            <person name="Grimwood J."/>
            <person name="Gundlach H."/>
            <person name="Henrissat B."/>
            <person name="Napoli C."/>
            <person name="McDonald S.M."/>
            <person name="Parker M.S."/>
            <person name="Rombauts S."/>
            <person name="Salamov A."/>
            <person name="Von Dassow P."/>
            <person name="Badger J.H."/>
            <person name="Coutinho P.M."/>
            <person name="Demir E."/>
            <person name="Dubchak I."/>
            <person name="Gentemann C."/>
            <person name="Eikrem W."/>
            <person name="Gready J.E."/>
            <person name="John U."/>
            <person name="Lanier W."/>
            <person name="Lindquist E.A."/>
            <person name="Lucas S."/>
            <person name="Mayer K.F."/>
            <person name="Moreau H."/>
            <person name="Not F."/>
            <person name="Otillar R."/>
            <person name="Panaud O."/>
            <person name="Pangilinan J."/>
            <person name="Paulsen I."/>
            <person name="Piegu B."/>
            <person name="Poliakov A."/>
            <person name="Robbens S."/>
            <person name="Schmutz J."/>
            <person name="Toulza E."/>
            <person name="Wyss T."/>
            <person name="Zelensky A."/>
            <person name="Zhou K."/>
            <person name="Armbrust E.V."/>
            <person name="Bhattacharya D."/>
            <person name="Goodenough U.W."/>
            <person name="Van de Peer Y."/>
            <person name="Grigoriev I.V."/>
        </authorList>
    </citation>
    <scope>NUCLEOTIDE SEQUENCE [LARGE SCALE GENOMIC DNA]</scope>
    <source>
        <strain evidence="3">RCC299 / NOUM17</strain>
    </source>
</reference>
<keyword evidence="3" id="KW-1185">Reference proteome</keyword>
<evidence type="ECO:0000313" key="3">
    <source>
        <dbReference type="Proteomes" id="UP000002009"/>
    </source>
</evidence>
<dbReference type="Proteomes" id="UP000002009">
    <property type="component" value="Chromosome 3"/>
</dbReference>
<dbReference type="RefSeq" id="XP_002500703.1">
    <property type="nucleotide sequence ID" value="XM_002500657.1"/>
</dbReference>
<evidence type="ECO:0000256" key="1">
    <source>
        <dbReference type="SAM" id="MobiDB-lite"/>
    </source>
</evidence>
<proteinExistence type="predicted"/>
<protein>
    <submittedName>
        <fullName evidence="2">Uncharacterized protein</fullName>
    </submittedName>
</protein>
<name>C1E2R4_MICCC</name>
<dbReference type="GeneID" id="8241894"/>